<evidence type="ECO:0000259" key="2">
    <source>
        <dbReference type="PROSITE" id="PS51736"/>
    </source>
</evidence>
<dbReference type="InterPro" id="IPR038109">
    <property type="entry name" value="DNA_bind_recomb_sf"/>
</dbReference>
<accession>A0A4R8XUX8</accession>
<dbReference type="EMBL" id="SOGN01000016">
    <property type="protein sequence ID" value="TFC83323.1"/>
    <property type="molecule type" value="Genomic_DNA"/>
</dbReference>
<dbReference type="OrthoDB" id="4500247at2"/>
<feature type="domain" description="Resolvase/invertase-type recombinase catalytic" evidence="2">
    <location>
        <begin position="4"/>
        <end position="145"/>
    </location>
</feature>
<feature type="region of interest" description="Disordered" evidence="1">
    <location>
        <begin position="195"/>
        <end position="227"/>
    </location>
</feature>
<dbReference type="Proteomes" id="UP000298433">
    <property type="component" value="Unassembled WGS sequence"/>
</dbReference>
<dbReference type="PANTHER" id="PTHR30461:SF23">
    <property type="entry name" value="DNA RECOMBINASE-RELATED"/>
    <property type="match status" value="1"/>
</dbReference>
<dbReference type="SMART" id="SM00857">
    <property type="entry name" value="Resolvase"/>
    <property type="match status" value="1"/>
</dbReference>
<dbReference type="SUPFAM" id="SSF53041">
    <property type="entry name" value="Resolvase-like"/>
    <property type="match status" value="1"/>
</dbReference>
<dbReference type="InterPro" id="IPR050639">
    <property type="entry name" value="SSR_resolvase"/>
</dbReference>
<name>A0A4R8XUX8_9MICO</name>
<keyword evidence="5" id="KW-1185">Reference proteome</keyword>
<dbReference type="InterPro" id="IPR036162">
    <property type="entry name" value="Resolvase-like_N_sf"/>
</dbReference>
<gene>
    <name evidence="4" type="ORF">E3T23_02850</name>
</gene>
<dbReference type="GO" id="GO:0000150">
    <property type="term" value="F:DNA strand exchange activity"/>
    <property type="evidence" value="ECO:0007669"/>
    <property type="project" value="InterPro"/>
</dbReference>
<reference evidence="4 5" key="1">
    <citation type="submission" date="2019-03" db="EMBL/GenBank/DDBJ databases">
        <title>Genomics of glacier-inhabiting Cryobacterium strains.</title>
        <authorList>
            <person name="Liu Q."/>
            <person name="Xin Y.-H."/>
        </authorList>
    </citation>
    <scope>NUCLEOTIDE SEQUENCE [LARGE SCALE GENOMIC DNA]</scope>
    <source>
        <strain evidence="4 5">TMT2-48-2</strain>
    </source>
</reference>
<dbReference type="CDD" id="cd00338">
    <property type="entry name" value="Ser_Recombinase"/>
    <property type="match status" value="1"/>
</dbReference>
<dbReference type="PROSITE" id="PS51737">
    <property type="entry name" value="RECOMBINASE_DNA_BIND"/>
    <property type="match status" value="1"/>
</dbReference>
<evidence type="ECO:0000313" key="4">
    <source>
        <dbReference type="EMBL" id="TFC83323.1"/>
    </source>
</evidence>
<dbReference type="Gene3D" id="3.90.1750.20">
    <property type="entry name" value="Putative Large Serine Recombinase, Chain B, Domain 2"/>
    <property type="match status" value="1"/>
</dbReference>
<proteinExistence type="predicted"/>
<evidence type="ECO:0000313" key="5">
    <source>
        <dbReference type="Proteomes" id="UP000298433"/>
    </source>
</evidence>
<evidence type="ECO:0000259" key="3">
    <source>
        <dbReference type="PROSITE" id="PS51737"/>
    </source>
</evidence>
<protein>
    <submittedName>
        <fullName evidence="4">Recombinase family protein</fullName>
    </submittedName>
</protein>
<dbReference type="RefSeq" id="WP_134368891.1">
    <property type="nucleotide sequence ID" value="NZ_SOGN01000016.1"/>
</dbReference>
<dbReference type="Pfam" id="PF00239">
    <property type="entry name" value="Resolvase"/>
    <property type="match status" value="1"/>
</dbReference>
<dbReference type="PROSITE" id="PS51736">
    <property type="entry name" value="RECOMBINASES_3"/>
    <property type="match status" value="1"/>
</dbReference>
<dbReference type="InterPro" id="IPR011109">
    <property type="entry name" value="DNA_bind_recombinase_dom"/>
</dbReference>
<sequence length="466" mass="51587">MSLRAAVYLRQSLDVSEGIDRQRERCLALVDSRNWTLVGEYADNDTSASKERGDGTAWARMLGDFRAGKADVVVATDLDRLVRRLEELIPLTAAGAKVLTLDGEIDLTTADGEFRATMLTGIARFEAKRKSERQTRANEYRRAAGKLFKGGVRLTGYTQDGEEHETEAAVVRRIFEEFVAGGTLRGIAARLSEEGVAPRRAPSVRTGRPRKNNKPAREFASWPPSSVSSILRNPRYAGRATFEKVATGVTGQWTALVDEATFDLVQIKLADPRRKTNQTGTSRKYLGSGLWECYLCHVPVTTTGERYWCRAGGHVARSMRKVDQYVLAVVCARLASPELARAFTPTDDEGVRRLASEAAALRTRIASTEADYDNGLIDGIRLSTSLAKIRAELLRVERERARVSDGSATSDLLGASDPVAFFKGASIDRQRAIISELLTVRLHKALRGSKIFREESVEILWHQPQF</sequence>
<dbReference type="PANTHER" id="PTHR30461">
    <property type="entry name" value="DNA-INVERTASE FROM LAMBDOID PROPHAGE"/>
    <property type="match status" value="1"/>
</dbReference>
<feature type="domain" description="Recombinase" evidence="3">
    <location>
        <begin position="149"/>
        <end position="275"/>
    </location>
</feature>
<organism evidence="4 5">
    <name type="scientific">Cryobacterium cheniae</name>
    <dbReference type="NCBI Taxonomy" id="1259262"/>
    <lineage>
        <taxon>Bacteria</taxon>
        <taxon>Bacillati</taxon>
        <taxon>Actinomycetota</taxon>
        <taxon>Actinomycetes</taxon>
        <taxon>Micrococcales</taxon>
        <taxon>Microbacteriaceae</taxon>
        <taxon>Cryobacterium</taxon>
    </lineage>
</organism>
<evidence type="ECO:0000256" key="1">
    <source>
        <dbReference type="SAM" id="MobiDB-lite"/>
    </source>
</evidence>
<dbReference type="Pfam" id="PF07508">
    <property type="entry name" value="Recombinase"/>
    <property type="match status" value="1"/>
</dbReference>
<dbReference type="Gene3D" id="3.40.50.1390">
    <property type="entry name" value="Resolvase, N-terminal catalytic domain"/>
    <property type="match status" value="1"/>
</dbReference>
<dbReference type="AlphaFoldDB" id="A0A4R8XUX8"/>
<comment type="caution">
    <text evidence="4">The sequence shown here is derived from an EMBL/GenBank/DDBJ whole genome shotgun (WGS) entry which is preliminary data.</text>
</comment>
<dbReference type="InterPro" id="IPR006119">
    <property type="entry name" value="Resolv_N"/>
</dbReference>
<dbReference type="GO" id="GO:0003677">
    <property type="term" value="F:DNA binding"/>
    <property type="evidence" value="ECO:0007669"/>
    <property type="project" value="InterPro"/>
</dbReference>